<dbReference type="EMBL" id="JBBXJM010000005">
    <property type="protein sequence ID" value="KAL1407827.1"/>
    <property type="molecule type" value="Genomic_DNA"/>
</dbReference>
<sequence length="370" mass="38993">MTLTSPPTRPVDVLLIGLGSVGTAYAYLLEHSGLARVSAVARSNYDVYARGEVTIDSQRFGVIKGWRPARLFKSQEDALADGTRYALGVLATKSVPDVLRNAALLAPAIASGQVAAWSLIQNGLGVEADLYAALQAASTPAPLISTVVWTFITTSDGGKHIQWTNAKDATVSGVCAPGRAPSSAEASALGLWVSLLRTSGHGTLAENRVGVLETTERIDSVRFSKNLLNCIWSSVQTLMGAKHILLADMCAEDIAAVRALAKEVVGVGYAAGLLYPGMTLYPSGQVAGSLEQTIESVFDAVVHSSPGGLLHDYKMSMLVDREAGRPIEVEVIAGSVLAVAREHGIETPLLAYTCVLLRGAQRGILSRLSR</sequence>
<dbReference type="Gene3D" id="3.40.50.720">
    <property type="entry name" value="NAD(P)-binding Rossmann-like Domain"/>
    <property type="match status" value="1"/>
</dbReference>
<name>A0ABR3Q060_9TREE</name>
<dbReference type="InterPro" id="IPR013752">
    <property type="entry name" value="KPA_reductase"/>
</dbReference>
<dbReference type="PANTHER" id="PTHR21708">
    <property type="entry name" value="PROBABLE 2-DEHYDROPANTOATE 2-REDUCTASE"/>
    <property type="match status" value="1"/>
</dbReference>
<dbReference type="InterPro" id="IPR051402">
    <property type="entry name" value="KPR-Related"/>
</dbReference>
<dbReference type="PANTHER" id="PTHR21708:SF43">
    <property type="entry name" value="KETOPANTOATE REDUCTASE C-TERMINAL DOMAIN-CONTAINING PROTEIN"/>
    <property type="match status" value="1"/>
</dbReference>
<feature type="domain" description="Ketopantoate reductase N-terminal" evidence="1">
    <location>
        <begin position="13"/>
        <end position="168"/>
    </location>
</feature>
<feature type="domain" description="Ketopantoate reductase C-terminal" evidence="2">
    <location>
        <begin position="218"/>
        <end position="360"/>
    </location>
</feature>
<dbReference type="InterPro" id="IPR013328">
    <property type="entry name" value="6PGD_dom2"/>
</dbReference>
<dbReference type="RefSeq" id="XP_069207771.1">
    <property type="nucleotide sequence ID" value="XM_069355700.1"/>
</dbReference>
<dbReference type="Proteomes" id="UP001565368">
    <property type="component" value="Unassembled WGS sequence"/>
</dbReference>
<dbReference type="Pfam" id="PF08546">
    <property type="entry name" value="ApbA_C"/>
    <property type="match status" value="1"/>
</dbReference>
<reference evidence="3 4" key="1">
    <citation type="submission" date="2023-08" db="EMBL/GenBank/DDBJ databases">
        <title>Annotated Genome Sequence of Vanrija albida AlHP1.</title>
        <authorList>
            <person name="Herzog R."/>
        </authorList>
    </citation>
    <scope>NUCLEOTIDE SEQUENCE [LARGE SCALE GENOMIC DNA]</scope>
    <source>
        <strain evidence="3 4">AlHP1</strain>
    </source>
</reference>
<evidence type="ECO:0000259" key="1">
    <source>
        <dbReference type="Pfam" id="PF02558"/>
    </source>
</evidence>
<gene>
    <name evidence="3" type="ORF">Q8F55_007262</name>
</gene>
<dbReference type="InterPro" id="IPR008927">
    <property type="entry name" value="6-PGluconate_DH-like_C_sf"/>
</dbReference>
<keyword evidence="4" id="KW-1185">Reference proteome</keyword>
<evidence type="ECO:0000313" key="3">
    <source>
        <dbReference type="EMBL" id="KAL1407827.1"/>
    </source>
</evidence>
<comment type="caution">
    <text evidence="3">The sequence shown here is derived from an EMBL/GenBank/DDBJ whole genome shotgun (WGS) entry which is preliminary data.</text>
</comment>
<dbReference type="SUPFAM" id="SSF48179">
    <property type="entry name" value="6-phosphogluconate dehydrogenase C-terminal domain-like"/>
    <property type="match status" value="1"/>
</dbReference>
<dbReference type="GeneID" id="95988305"/>
<evidence type="ECO:0008006" key="5">
    <source>
        <dbReference type="Google" id="ProtNLM"/>
    </source>
</evidence>
<dbReference type="Pfam" id="PF02558">
    <property type="entry name" value="ApbA"/>
    <property type="match status" value="1"/>
</dbReference>
<protein>
    <recommendedName>
        <fullName evidence="5">2-dehydropantoate 2-reductase</fullName>
    </recommendedName>
</protein>
<organism evidence="3 4">
    <name type="scientific">Vanrija albida</name>
    <dbReference type="NCBI Taxonomy" id="181172"/>
    <lineage>
        <taxon>Eukaryota</taxon>
        <taxon>Fungi</taxon>
        <taxon>Dikarya</taxon>
        <taxon>Basidiomycota</taxon>
        <taxon>Agaricomycotina</taxon>
        <taxon>Tremellomycetes</taxon>
        <taxon>Trichosporonales</taxon>
        <taxon>Trichosporonaceae</taxon>
        <taxon>Vanrija</taxon>
    </lineage>
</organism>
<proteinExistence type="predicted"/>
<dbReference type="Gene3D" id="1.10.1040.10">
    <property type="entry name" value="N-(1-d-carboxylethyl)-l-norvaline Dehydrogenase, domain 2"/>
    <property type="match status" value="1"/>
</dbReference>
<dbReference type="InterPro" id="IPR013332">
    <property type="entry name" value="KPR_N"/>
</dbReference>
<evidence type="ECO:0000313" key="4">
    <source>
        <dbReference type="Proteomes" id="UP001565368"/>
    </source>
</evidence>
<accession>A0ABR3Q060</accession>
<evidence type="ECO:0000259" key="2">
    <source>
        <dbReference type="Pfam" id="PF08546"/>
    </source>
</evidence>